<dbReference type="InterPro" id="IPR025543">
    <property type="entry name" value="Dodecin-like"/>
</dbReference>
<dbReference type="InterPro" id="IPR050049">
    <property type="entry name" value="Dodecin_bact"/>
</dbReference>
<dbReference type="RefSeq" id="WP_104228365.1">
    <property type="nucleotide sequence ID" value="NZ_PSNW01000001.1"/>
</dbReference>
<organism evidence="1 2">
    <name type="scientific">Solimonas fluminis</name>
    <dbReference type="NCBI Taxonomy" id="2086571"/>
    <lineage>
        <taxon>Bacteria</taxon>
        <taxon>Pseudomonadati</taxon>
        <taxon>Pseudomonadota</taxon>
        <taxon>Gammaproteobacteria</taxon>
        <taxon>Nevskiales</taxon>
        <taxon>Nevskiaceae</taxon>
        <taxon>Solimonas</taxon>
    </lineage>
</organism>
<dbReference type="InterPro" id="IPR036694">
    <property type="entry name" value="Dodecin-like_sf"/>
</dbReference>
<dbReference type="EMBL" id="PSNW01000001">
    <property type="protein sequence ID" value="PPE75399.1"/>
    <property type="molecule type" value="Genomic_DNA"/>
</dbReference>
<dbReference type="PANTHER" id="PTHR39324">
    <property type="entry name" value="CALCIUM DODECIN"/>
    <property type="match status" value="1"/>
</dbReference>
<dbReference type="SUPFAM" id="SSF89807">
    <property type="entry name" value="Dodecin-like"/>
    <property type="match status" value="1"/>
</dbReference>
<sequence>MSKNHVYKTTELVGSSETSVEDAVRHAVRRAAKTLHNLKWFEVGEVRGHIDQGEIGHWQVTVKVGFTLDE</sequence>
<accession>A0A2S5TK78</accession>
<dbReference type="InterPro" id="IPR009923">
    <property type="entry name" value="Dodecin"/>
</dbReference>
<dbReference type="Pfam" id="PF07311">
    <property type="entry name" value="Dodecin"/>
    <property type="match status" value="1"/>
</dbReference>
<dbReference type="Gene3D" id="3.30.1660.10">
    <property type="entry name" value="Flavin-binding protein dodecin"/>
    <property type="match status" value="1"/>
</dbReference>
<comment type="caution">
    <text evidence="1">The sequence shown here is derived from an EMBL/GenBank/DDBJ whole genome shotgun (WGS) entry which is preliminary data.</text>
</comment>
<gene>
    <name evidence="1" type="ORF">C3942_00430</name>
</gene>
<dbReference type="Proteomes" id="UP000238220">
    <property type="component" value="Unassembled WGS sequence"/>
</dbReference>
<evidence type="ECO:0000313" key="1">
    <source>
        <dbReference type="EMBL" id="PPE75399.1"/>
    </source>
</evidence>
<evidence type="ECO:0000313" key="2">
    <source>
        <dbReference type="Proteomes" id="UP000238220"/>
    </source>
</evidence>
<keyword evidence="2" id="KW-1185">Reference proteome</keyword>
<protein>
    <submittedName>
        <fullName evidence="1">Dodecin flavoprotein</fullName>
    </submittedName>
</protein>
<dbReference type="NCBIfam" id="NF043052">
    <property type="entry name" value="DodecBact"/>
    <property type="match status" value="1"/>
</dbReference>
<dbReference type="AlphaFoldDB" id="A0A2S5TK78"/>
<proteinExistence type="predicted"/>
<dbReference type="PANTHER" id="PTHR39324:SF1">
    <property type="entry name" value="CALCIUM DODECIN"/>
    <property type="match status" value="1"/>
</dbReference>
<dbReference type="OrthoDB" id="9805889at2"/>
<reference evidence="1 2" key="1">
    <citation type="submission" date="2018-02" db="EMBL/GenBank/DDBJ databases">
        <title>Genome sequencing of Solimonas sp. HR-BB.</title>
        <authorList>
            <person name="Lee Y."/>
            <person name="Jeon C.O."/>
        </authorList>
    </citation>
    <scope>NUCLEOTIDE SEQUENCE [LARGE SCALE GENOMIC DNA]</scope>
    <source>
        <strain evidence="1 2">HR-BB</strain>
    </source>
</reference>
<name>A0A2S5TK78_9GAMM</name>